<keyword evidence="4" id="KW-0238">DNA-binding</keyword>
<dbReference type="CDD" id="cd00167">
    <property type="entry name" value="SANT"/>
    <property type="match status" value="1"/>
</dbReference>
<keyword evidence="5" id="KW-1185">Reference proteome</keyword>
<feature type="compositionally biased region" description="Basic and acidic residues" evidence="1">
    <location>
        <begin position="10"/>
        <end position="38"/>
    </location>
</feature>
<dbReference type="KEGG" id="acan:ACA1_289320"/>
<proteinExistence type="predicted"/>
<feature type="domain" description="Myb-like" evidence="2">
    <location>
        <begin position="121"/>
        <end position="176"/>
    </location>
</feature>
<organism evidence="4 5">
    <name type="scientific">Acanthamoeba castellanii (strain ATCC 30010 / Neff)</name>
    <dbReference type="NCBI Taxonomy" id="1257118"/>
    <lineage>
        <taxon>Eukaryota</taxon>
        <taxon>Amoebozoa</taxon>
        <taxon>Discosea</taxon>
        <taxon>Longamoebia</taxon>
        <taxon>Centramoebida</taxon>
        <taxon>Acanthamoebidae</taxon>
        <taxon>Acanthamoeba</taxon>
    </lineage>
</organism>
<feature type="compositionally biased region" description="Acidic residues" evidence="1">
    <location>
        <begin position="51"/>
        <end position="75"/>
    </location>
</feature>
<protein>
    <submittedName>
        <fullName evidence="4">Myblike DNA-binding domain containing protein</fullName>
    </submittedName>
</protein>
<dbReference type="GeneID" id="14926244"/>
<dbReference type="GO" id="GO:0003677">
    <property type="term" value="F:DNA binding"/>
    <property type="evidence" value="ECO:0007669"/>
    <property type="project" value="UniProtKB-KW"/>
</dbReference>
<reference evidence="4 5" key="1">
    <citation type="journal article" date="2013" name="Genome Biol.">
        <title>Genome of Acanthamoeba castellanii highlights extensive lateral gene transfer and early evolution of tyrosine kinase signaling.</title>
        <authorList>
            <person name="Clarke M."/>
            <person name="Lohan A.J."/>
            <person name="Liu B."/>
            <person name="Lagkouvardos I."/>
            <person name="Roy S."/>
            <person name="Zafar N."/>
            <person name="Bertelli C."/>
            <person name="Schilde C."/>
            <person name="Kianianmomeni A."/>
            <person name="Burglin T.R."/>
            <person name="Frech C."/>
            <person name="Turcotte B."/>
            <person name="Kopec K.O."/>
            <person name="Synnott J.M."/>
            <person name="Choo C."/>
            <person name="Paponov I."/>
            <person name="Finkler A."/>
            <person name="Soon Heng Tan C."/>
            <person name="Hutchins A.P."/>
            <person name="Weinmeier T."/>
            <person name="Rattei T."/>
            <person name="Chu J.S."/>
            <person name="Gimenez G."/>
            <person name="Irimia M."/>
            <person name="Rigden D.J."/>
            <person name="Fitzpatrick D.A."/>
            <person name="Lorenzo-Morales J."/>
            <person name="Bateman A."/>
            <person name="Chiu C.H."/>
            <person name="Tang P."/>
            <person name="Hegemann P."/>
            <person name="Fromm H."/>
            <person name="Raoult D."/>
            <person name="Greub G."/>
            <person name="Miranda-Saavedra D."/>
            <person name="Chen N."/>
            <person name="Nash P."/>
            <person name="Ginger M.L."/>
            <person name="Horn M."/>
            <person name="Schaap P."/>
            <person name="Caler L."/>
            <person name="Loftus B."/>
        </authorList>
    </citation>
    <scope>NUCLEOTIDE SEQUENCE [LARGE SCALE GENOMIC DNA]</scope>
    <source>
        <strain evidence="4 5">Neff</strain>
    </source>
</reference>
<evidence type="ECO:0000256" key="1">
    <source>
        <dbReference type="SAM" id="MobiDB-lite"/>
    </source>
</evidence>
<dbReference type="SMART" id="SM00717">
    <property type="entry name" value="SANT"/>
    <property type="match status" value="2"/>
</dbReference>
<dbReference type="Pfam" id="PF00249">
    <property type="entry name" value="Myb_DNA-binding"/>
    <property type="match status" value="1"/>
</dbReference>
<dbReference type="Proteomes" id="UP000011083">
    <property type="component" value="Unassembled WGS sequence"/>
</dbReference>
<dbReference type="Gene3D" id="1.10.10.60">
    <property type="entry name" value="Homeodomain-like"/>
    <property type="match status" value="1"/>
</dbReference>
<feature type="domain" description="HTH myb-type" evidence="3">
    <location>
        <begin position="121"/>
        <end position="180"/>
    </location>
</feature>
<evidence type="ECO:0000313" key="4">
    <source>
        <dbReference type="EMBL" id="ELR25199.1"/>
    </source>
</evidence>
<dbReference type="InterPro" id="IPR017930">
    <property type="entry name" value="Myb_dom"/>
</dbReference>
<dbReference type="EMBL" id="KB007805">
    <property type="protein sequence ID" value="ELR25199.1"/>
    <property type="molecule type" value="Genomic_DNA"/>
</dbReference>
<gene>
    <name evidence="4" type="ORF">ACA1_289320</name>
</gene>
<dbReference type="InterPro" id="IPR009057">
    <property type="entry name" value="Homeodomain-like_sf"/>
</dbReference>
<evidence type="ECO:0000259" key="3">
    <source>
        <dbReference type="PROSITE" id="PS51294"/>
    </source>
</evidence>
<sequence length="268" mass="31817">MQVVLSDSEQEAREDGTEEKVEKRHPKPNHDKGKERTKTTVNGKRKRMPLEEEEADCSEYEPSADEKINDEDDEDYMVKAPRQKGSTINKRRKKSTNGESDLAEHRKRWNTDHDEDEEEEERPTKKRNWTESEDELLIEAVDDHSARGSVAWVRVASQIRRQRTPRGCKRRWEQVKAIASVYDTPQKRKEREKMVAESRVRAWTPTEEDKLWRVSQKRDLKYDSRLWVELEAKFQRSNRALQLKFADLKKRHSVPRPKPKVEADEQEI</sequence>
<dbReference type="OrthoDB" id="2143914at2759"/>
<dbReference type="PROSITE" id="PS50090">
    <property type="entry name" value="MYB_LIKE"/>
    <property type="match status" value="1"/>
</dbReference>
<dbReference type="RefSeq" id="XP_004367954.1">
    <property type="nucleotide sequence ID" value="XM_004367897.1"/>
</dbReference>
<accession>L8HI02</accession>
<dbReference type="VEuPathDB" id="AmoebaDB:ACA1_289320"/>
<feature type="region of interest" description="Disordered" evidence="1">
    <location>
        <begin position="1"/>
        <end position="132"/>
    </location>
</feature>
<dbReference type="PROSITE" id="PS51294">
    <property type="entry name" value="HTH_MYB"/>
    <property type="match status" value="1"/>
</dbReference>
<dbReference type="AlphaFoldDB" id="L8HI02"/>
<name>L8HI02_ACACF</name>
<dbReference type="SUPFAM" id="SSF46689">
    <property type="entry name" value="Homeodomain-like"/>
    <property type="match status" value="1"/>
</dbReference>
<evidence type="ECO:0000259" key="2">
    <source>
        <dbReference type="PROSITE" id="PS50090"/>
    </source>
</evidence>
<evidence type="ECO:0000313" key="5">
    <source>
        <dbReference type="Proteomes" id="UP000011083"/>
    </source>
</evidence>
<dbReference type="InterPro" id="IPR001005">
    <property type="entry name" value="SANT/Myb"/>
</dbReference>